<evidence type="ECO:0000256" key="11">
    <source>
        <dbReference type="ARBA" id="ARBA00034617"/>
    </source>
</evidence>
<evidence type="ECO:0000256" key="5">
    <source>
        <dbReference type="ARBA" id="ARBA00022806"/>
    </source>
</evidence>
<dbReference type="InterPro" id="IPR038726">
    <property type="entry name" value="PDDEXK_AddAB-type"/>
</dbReference>
<dbReference type="InterPro" id="IPR014016">
    <property type="entry name" value="UvrD-like_ATP-bd"/>
</dbReference>
<evidence type="ECO:0000256" key="4">
    <source>
        <dbReference type="ARBA" id="ARBA00022801"/>
    </source>
</evidence>
<evidence type="ECO:0000313" key="17">
    <source>
        <dbReference type="EMBL" id="BDD10736.1"/>
    </source>
</evidence>
<dbReference type="Pfam" id="PF00580">
    <property type="entry name" value="UvrD-helicase"/>
    <property type="match status" value="1"/>
</dbReference>
<dbReference type="GO" id="GO:0003677">
    <property type="term" value="F:DNA binding"/>
    <property type="evidence" value="ECO:0007669"/>
    <property type="project" value="UniProtKB-KW"/>
</dbReference>
<feature type="domain" description="UvrD-like helicase C-terminal" evidence="16">
    <location>
        <begin position="524"/>
        <end position="778"/>
    </location>
</feature>
<evidence type="ECO:0000259" key="16">
    <source>
        <dbReference type="PROSITE" id="PS51217"/>
    </source>
</evidence>
<dbReference type="PANTHER" id="PTHR11070:SF67">
    <property type="entry name" value="DNA 3'-5' HELICASE"/>
    <property type="match status" value="1"/>
</dbReference>
<dbReference type="GO" id="GO:0000725">
    <property type="term" value="P:recombinational repair"/>
    <property type="evidence" value="ECO:0007669"/>
    <property type="project" value="TreeGrafter"/>
</dbReference>
<feature type="domain" description="UvrD-like helicase ATP-binding" evidence="15">
    <location>
        <begin position="1"/>
        <end position="474"/>
    </location>
</feature>
<dbReference type="Pfam" id="PF12705">
    <property type="entry name" value="PDDEXK_1"/>
    <property type="match status" value="1"/>
</dbReference>
<keyword evidence="1" id="KW-0540">Nuclease</keyword>
<dbReference type="AlphaFoldDB" id="A0AAU9DC76"/>
<dbReference type="InterPro" id="IPR014017">
    <property type="entry name" value="DNA_helicase_UvrD-like_C"/>
</dbReference>
<evidence type="ECO:0000256" key="6">
    <source>
        <dbReference type="ARBA" id="ARBA00022839"/>
    </source>
</evidence>
<dbReference type="Pfam" id="PF13361">
    <property type="entry name" value="UvrD_C"/>
    <property type="match status" value="1"/>
</dbReference>
<dbReference type="PANTHER" id="PTHR11070">
    <property type="entry name" value="UVRD / RECB / PCRA DNA HELICASE FAMILY MEMBER"/>
    <property type="match status" value="1"/>
</dbReference>
<keyword evidence="6" id="KW-0269">Exonuclease</keyword>
<organism evidence="17 18">
    <name type="scientific">Fulvitalea axinellae</name>
    <dbReference type="NCBI Taxonomy" id="1182444"/>
    <lineage>
        <taxon>Bacteria</taxon>
        <taxon>Pseudomonadati</taxon>
        <taxon>Bacteroidota</taxon>
        <taxon>Cytophagia</taxon>
        <taxon>Cytophagales</taxon>
        <taxon>Persicobacteraceae</taxon>
        <taxon>Fulvitalea</taxon>
    </lineage>
</organism>
<dbReference type="Gene3D" id="1.10.3170.10">
    <property type="entry name" value="Recbcd, chain B, domain 2"/>
    <property type="match status" value="1"/>
</dbReference>
<gene>
    <name evidence="17" type="ORF">FUAX_31680</name>
</gene>
<dbReference type="KEGG" id="fax:FUAX_31680"/>
<dbReference type="EC" id="5.6.2.4" evidence="12"/>
<dbReference type="InterPro" id="IPR027417">
    <property type="entry name" value="P-loop_NTPase"/>
</dbReference>
<keyword evidence="2 14" id="KW-0547">Nucleotide-binding</keyword>
<dbReference type="EMBL" id="AP025314">
    <property type="protein sequence ID" value="BDD10736.1"/>
    <property type="molecule type" value="Genomic_DNA"/>
</dbReference>
<keyword evidence="18" id="KW-1185">Reference proteome</keyword>
<dbReference type="Gene3D" id="3.90.320.10">
    <property type="match status" value="1"/>
</dbReference>
<evidence type="ECO:0000256" key="7">
    <source>
        <dbReference type="ARBA" id="ARBA00022840"/>
    </source>
</evidence>
<evidence type="ECO:0000313" key="18">
    <source>
        <dbReference type="Proteomes" id="UP001348817"/>
    </source>
</evidence>
<evidence type="ECO:0000256" key="9">
    <source>
        <dbReference type="ARBA" id="ARBA00023204"/>
    </source>
</evidence>
<evidence type="ECO:0000259" key="15">
    <source>
        <dbReference type="PROSITE" id="PS51198"/>
    </source>
</evidence>
<dbReference type="GO" id="GO:0005829">
    <property type="term" value="C:cytosol"/>
    <property type="evidence" value="ECO:0007669"/>
    <property type="project" value="TreeGrafter"/>
</dbReference>
<keyword evidence="5 14" id="KW-0347">Helicase</keyword>
<reference evidence="17 18" key="1">
    <citation type="submission" date="2021-12" db="EMBL/GenBank/DDBJ databases">
        <title>Genome sequencing of bacteria with rrn-lacking chromosome and rrn-plasmid.</title>
        <authorList>
            <person name="Anda M."/>
            <person name="Iwasaki W."/>
        </authorList>
    </citation>
    <scope>NUCLEOTIDE SEQUENCE [LARGE SCALE GENOMIC DNA]</scope>
    <source>
        <strain evidence="17 18">DSM 100852</strain>
    </source>
</reference>
<dbReference type="GO" id="GO:0004527">
    <property type="term" value="F:exonuclease activity"/>
    <property type="evidence" value="ECO:0007669"/>
    <property type="project" value="UniProtKB-KW"/>
</dbReference>
<keyword evidence="10" id="KW-0413">Isomerase</keyword>
<sequence>MSQGSFVIYRSSAGSGKTYTLSKEYLTLALRGDFHFKHILAVTFTNKATQEMKSRIIEFLHDISLGGETGMAEEIAGRLEIDVEELRQRSGRVLSNILHGYTHFSVKTIDSFFQDVIRAFTKELGLQGGTQLELDQDKVLDDIVDRVIADVGQDKRLSKWLRQFAERKVEDGKGWDLRHTIREFGRELFKEEFKAIERDILEVTEDPEFIPSFLKKIYVISAEFEEKMAGFGRKALDVMRDLGLTLDDFPYKKSSFANYFQKLASKSEFKPGSRAISAADNIGKWATKSTPAGKRALIDQAYADMNDALTSAIRYYQDKGYIYHTAREVLRNVYAFGIMSDLAKKLREYRLENEVMLISDSSEFLNRIIEENDAPFIYEKVGTKFKNYLIDEFQDTSGYQWGNFKPLIQNSLSEGIMKDNGEIETNLSLLVGDVKQSIYRWRGGDADLLQHQVTQDIQEGETEIRNLDTNWRSCENVIAFNNAFFASAPQVLEEQAQQKQEDLEFQEVREYLNEQTKKISLAYEDVFQKFPEHKKNKPGEFGGYVRMDFVGKEENEDGEEMTPKEITLERIPSIIESLQEKGYAASDIAFLVRNAYQGTMITDRMIDYAKSEKAKEGVNYEVVSSESLYLRNASVVRILLHAFRALRDPKNRIAKNSLAYEYNTYILDKDAEADSLSDKEYADDTLPADFRFEQEFLLKLPLGELTETLARIFNLSAIKSENAYLQAFQDTVAEFADNQADDLSSFVEWWDEKGRKKSVKMSEDLDAMRVLTIHKSKGLQYKVVLVPFCDWDIDHNPHHQNVLWCPTNVQPFDEIRRLPINYGSKLGETVYATDYYREQVKSYTDNLNLLYVAFTRAEECLWLIAPDDAPTDKKGNLKIKGVHQLIRYVMDHPATAETIIDLGQYWQAPENRFELNNLEGINTKKKKEPAGTQSLNEYNSYDWRNRLEIARKSQDFFNKDFHGERSRINYGILLHDILSLVIRPEHVDSALDEYHQNGLIDSEERNFLRQKLVALVNHEKIKGWFAEDWTVKTEVPILPESGELARLDRVMLKDDEAVIVDYKTGFRKGQDIRQVRDYTKLLAQMGYKKIEGYLLYLEDMEVVKIV</sequence>
<proteinExistence type="predicted"/>
<evidence type="ECO:0000256" key="1">
    <source>
        <dbReference type="ARBA" id="ARBA00022722"/>
    </source>
</evidence>
<evidence type="ECO:0000256" key="14">
    <source>
        <dbReference type="PROSITE-ProRule" id="PRU00560"/>
    </source>
</evidence>
<feature type="binding site" evidence="14">
    <location>
        <begin position="11"/>
        <end position="18"/>
    </location>
    <ligand>
        <name>ATP</name>
        <dbReference type="ChEBI" id="CHEBI:30616"/>
    </ligand>
</feature>
<comment type="catalytic activity">
    <reaction evidence="11">
        <text>Couples ATP hydrolysis with the unwinding of duplex DNA by translocating in the 3'-5' direction.</text>
        <dbReference type="EC" id="5.6.2.4"/>
    </reaction>
</comment>
<dbReference type="RefSeq" id="WP_338392272.1">
    <property type="nucleotide sequence ID" value="NZ_AP025314.1"/>
</dbReference>
<name>A0AAU9DC76_9BACT</name>
<keyword evidence="8" id="KW-0238">DNA-binding</keyword>
<comment type="catalytic activity">
    <reaction evidence="13">
        <text>ATP + H2O = ADP + phosphate + H(+)</text>
        <dbReference type="Rhea" id="RHEA:13065"/>
        <dbReference type="ChEBI" id="CHEBI:15377"/>
        <dbReference type="ChEBI" id="CHEBI:15378"/>
        <dbReference type="ChEBI" id="CHEBI:30616"/>
        <dbReference type="ChEBI" id="CHEBI:43474"/>
        <dbReference type="ChEBI" id="CHEBI:456216"/>
        <dbReference type="EC" id="5.6.2.4"/>
    </reaction>
</comment>
<evidence type="ECO:0000256" key="8">
    <source>
        <dbReference type="ARBA" id="ARBA00023125"/>
    </source>
</evidence>
<keyword evidence="4 14" id="KW-0378">Hydrolase</keyword>
<evidence type="ECO:0000256" key="12">
    <source>
        <dbReference type="ARBA" id="ARBA00034808"/>
    </source>
</evidence>
<keyword evidence="7 14" id="KW-0067">ATP-binding</keyword>
<dbReference type="SUPFAM" id="SSF52540">
    <property type="entry name" value="P-loop containing nucleoside triphosphate hydrolases"/>
    <property type="match status" value="1"/>
</dbReference>
<dbReference type="PROSITE" id="PS51198">
    <property type="entry name" value="UVRD_HELICASE_ATP_BIND"/>
    <property type="match status" value="1"/>
</dbReference>
<protein>
    <recommendedName>
        <fullName evidence="12">DNA 3'-5' helicase</fullName>
        <ecNumber evidence="12">5.6.2.4</ecNumber>
    </recommendedName>
</protein>
<dbReference type="Gene3D" id="3.40.50.300">
    <property type="entry name" value="P-loop containing nucleotide triphosphate hydrolases"/>
    <property type="match status" value="3"/>
</dbReference>
<evidence type="ECO:0000256" key="3">
    <source>
        <dbReference type="ARBA" id="ARBA00022763"/>
    </source>
</evidence>
<dbReference type="GO" id="GO:0005524">
    <property type="term" value="F:ATP binding"/>
    <property type="evidence" value="ECO:0007669"/>
    <property type="project" value="UniProtKB-UniRule"/>
</dbReference>
<dbReference type="GO" id="GO:0043138">
    <property type="term" value="F:3'-5' DNA helicase activity"/>
    <property type="evidence" value="ECO:0007669"/>
    <property type="project" value="UniProtKB-EC"/>
</dbReference>
<evidence type="ECO:0000256" key="2">
    <source>
        <dbReference type="ARBA" id="ARBA00022741"/>
    </source>
</evidence>
<keyword evidence="3" id="KW-0227">DNA damage</keyword>
<accession>A0AAU9DC76</accession>
<evidence type="ECO:0000256" key="13">
    <source>
        <dbReference type="ARBA" id="ARBA00048988"/>
    </source>
</evidence>
<dbReference type="InterPro" id="IPR000212">
    <property type="entry name" value="DNA_helicase_UvrD/REP"/>
</dbReference>
<evidence type="ECO:0000256" key="10">
    <source>
        <dbReference type="ARBA" id="ARBA00023235"/>
    </source>
</evidence>
<dbReference type="Proteomes" id="UP001348817">
    <property type="component" value="Chromosome"/>
</dbReference>
<dbReference type="PROSITE" id="PS51217">
    <property type="entry name" value="UVRD_HELICASE_CTER"/>
    <property type="match status" value="1"/>
</dbReference>
<keyword evidence="9" id="KW-0234">DNA repair</keyword>
<dbReference type="InterPro" id="IPR011604">
    <property type="entry name" value="PDDEXK-like_dom_sf"/>
</dbReference>